<accession>A0A117L229</accession>
<proteinExistence type="predicted"/>
<gene>
    <name evidence="1" type="ORF">XD54_0451</name>
</gene>
<dbReference type="EMBL" id="LGFD01000006">
    <property type="protein sequence ID" value="KUK18203.1"/>
    <property type="molecule type" value="Genomic_DNA"/>
</dbReference>
<dbReference type="PATRIC" id="fig|172049.5.peg.1112"/>
<sequence>MRLITKNEMIKEAFLDELKREKIKFSVKERLGYEAFVGYMIEGTLEEIGNTINSIQSDEKEVIHQGFLGFKEQINHALEHLKDGEDINRLLQEGYWMGDVLDQLFRNDVIVVEENKAKLKEDIDIKKLRFQFRFPYQLAKDLESIEKIAKQFAFVDLLPEYEIEIKELEIEKINRALHIAAKYFEEDMVMGVYFALISRGIVANELLNAVASDKVPKDELLKAFLKAMPMEIPTEKGKMIINVTHAKALEEIFRMLEKEGRIDIKGGKIRRLR</sequence>
<dbReference type="OMA" id="RFEFKFP"/>
<protein>
    <submittedName>
        <fullName evidence="1">Uncharacterized protein</fullName>
    </submittedName>
</protein>
<name>A0A117L229_9EURY</name>
<reference evidence="2" key="1">
    <citation type="journal article" date="2015" name="MBio">
        <title>Genome-Resolved Metagenomic Analysis Reveals Roles for Candidate Phyla and Other Microbial Community Members in Biogeochemical Transformations in Oil Reservoirs.</title>
        <authorList>
            <person name="Hu P."/>
            <person name="Tom L."/>
            <person name="Singh A."/>
            <person name="Thomas B.C."/>
            <person name="Baker B.J."/>
            <person name="Piceno Y.M."/>
            <person name="Andersen G.L."/>
            <person name="Banfield J.F."/>
        </authorList>
    </citation>
    <scope>NUCLEOTIDE SEQUENCE [LARGE SCALE GENOMIC DNA]</scope>
</reference>
<organism evidence="1 2">
    <name type="scientific">Thermococcus sibiricus</name>
    <dbReference type="NCBI Taxonomy" id="172049"/>
    <lineage>
        <taxon>Archaea</taxon>
        <taxon>Methanobacteriati</taxon>
        <taxon>Methanobacteriota</taxon>
        <taxon>Thermococci</taxon>
        <taxon>Thermococcales</taxon>
        <taxon>Thermococcaceae</taxon>
        <taxon>Thermococcus</taxon>
    </lineage>
</organism>
<evidence type="ECO:0000313" key="1">
    <source>
        <dbReference type="EMBL" id="KUK18203.1"/>
    </source>
</evidence>
<dbReference type="Proteomes" id="UP000053911">
    <property type="component" value="Unassembled WGS sequence"/>
</dbReference>
<dbReference type="AlphaFoldDB" id="A0A117L229"/>
<evidence type="ECO:0000313" key="2">
    <source>
        <dbReference type="Proteomes" id="UP000053911"/>
    </source>
</evidence>
<dbReference type="RefSeq" id="WP_015849046.1">
    <property type="nucleotide sequence ID" value="NZ_LGFD01000006.1"/>
</dbReference>
<dbReference type="GeneID" id="8095755"/>
<comment type="caution">
    <text evidence="1">The sequence shown here is derived from an EMBL/GenBank/DDBJ whole genome shotgun (WGS) entry which is preliminary data.</text>
</comment>